<feature type="region of interest" description="Disordered" evidence="1">
    <location>
        <begin position="1"/>
        <end position="36"/>
    </location>
</feature>
<evidence type="ECO:0000256" key="1">
    <source>
        <dbReference type="SAM" id="MobiDB-lite"/>
    </source>
</evidence>
<comment type="caution">
    <text evidence="2">The sequence shown here is derived from an EMBL/GenBank/DDBJ whole genome shotgun (WGS) entry which is preliminary data.</text>
</comment>
<proteinExistence type="predicted"/>
<evidence type="ECO:0000313" key="3">
    <source>
        <dbReference type="Proteomes" id="UP001499851"/>
    </source>
</evidence>
<name>A0ABN2GT97_9ACTN</name>
<dbReference type="EMBL" id="BAAAQF010000007">
    <property type="protein sequence ID" value="GAA1676454.1"/>
    <property type="molecule type" value="Genomic_DNA"/>
</dbReference>
<reference evidence="2 3" key="1">
    <citation type="journal article" date="2019" name="Int. J. Syst. Evol. Microbiol.">
        <title>The Global Catalogue of Microorganisms (GCM) 10K type strain sequencing project: providing services to taxonomists for standard genome sequencing and annotation.</title>
        <authorList>
            <consortium name="The Broad Institute Genomics Platform"/>
            <consortium name="The Broad Institute Genome Sequencing Center for Infectious Disease"/>
            <person name="Wu L."/>
            <person name="Ma J."/>
        </authorList>
    </citation>
    <scope>NUCLEOTIDE SEQUENCE [LARGE SCALE GENOMIC DNA]</scope>
    <source>
        <strain evidence="2 3">JCM 16001</strain>
    </source>
</reference>
<feature type="region of interest" description="Disordered" evidence="1">
    <location>
        <begin position="128"/>
        <end position="154"/>
    </location>
</feature>
<keyword evidence="3" id="KW-1185">Reference proteome</keyword>
<dbReference type="Proteomes" id="UP001499851">
    <property type="component" value="Unassembled WGS sequence"/>
</dbReference>
<gene>
    <name evidence="2" type="ORF">GCM10009830_23920</name>
</gene>
<sequence length="154" mass="16532">MAPPPCQRISDPRNSLNPPRVRTAETPCRTPAAPLDPGALANARFARIHVRAATTEAPRAAPPRPLSDPSGTVDPGAPRRARFLRIHIPLAPRPPSPAPCRTPQALLIRGATANARFLRIHVPPRTTPAAHRLLRSMRHPATPAAPRRPAPGDP</sequence>
<accession>A0ABN2GT97</accession>
<evidence type="ECO:0000313" key="2">
    <source>
        <dbReference type="EMBL" id="GAA1676454.1"/>
    </source>
</evidence>
<protein>
    <submittedName>
        <fullName evidence="2">Uncharacterized protein</fullName>
    </submittedName>
</protein>
<organism evidence="2 3">
    <name type="scientific">Glycomyces endophyticus</name>
    <dbReference type="NCBI Taxonomy" id="480996"/>
    <lineage>
        <taxon>Bacteria</taxon>
        <taxon>Bacillati</taxon>
        <taxon>Actinomycetota</taxon>
        <taxon>Actinomycetes</taxon>
        <taxon>Glycomycetales</taxon>
        <taxon>Glycomycetaceae</taxon>
        <taxon>Glycomyces</taxon>
    </lineage>
</organism>
<feature type="region of interest" description="Disordered" evidence="1">
    <location>
        <begin position="51"/>
        <end position="80"/>
    </location>
</feature>